<dbReference type="RefSeq" id="WP_146948567.1">
    <property type="nucleotide sequence ID" value="NZ_VOQF01000006.1"/>
</dbReference>
<dbReference type="OrthoDB" id="9815825at2"/>
<sequence>MLNKLTWGILGCADIAVNAFIPAIRQSKFNELKAISSRRIEKAQETARDNNIPVAYGSYEELLQDPEIEAVYIPLPNHLHKEWSMKAAAAGKHVLCEKPIALNAGEAKELASFFHERDLLLGEAFMYRHHPRFDRIKEIVNSGELGTIRGIHGTFTFNNANDKGNIRYRSDWGGGSLYDIGCYVINSARLILEKEPEAATVHGFFSEEHGNVDMMASGLLEFPDSIGVTFMCGMWAEFQNTLQIVGTEGIINIPSSFVCSPEEKSSFSVTIKGEERLEDFPPVNQYTLQLNDFANSVRQKTPLAFEVEDAILNMKVLDACLKSAKEKMKIQIK</sequence>
<dbReference type="GO" id="GO:0000166">
    <property type="term" value="F:nucleotide binding"/>
    <property type="evidence" value="ECO:0007669"/>
    <property type="project" value="InterPro"/>
</dbReference>
<evidence type="ECO:0000256" key="2">
    <source>
        <dbReference type="ARBA" id="ARBA00023002"/>
    </source>
</evidence>
<proteinExistence type="inferred from homology"/>
<evidence type="ECO:0000259" key="3">
    <source>
        <dbReference type="Pfam" id="PF01408"/>
    </source>
</evidence>
<gene>
    <name evidence="5" type="ORF">FS935_11195</name>
</gene>
<dbReference type="EMBL" id="VOQF01000006">
    <property type="protein sequence ID" value="TXC90481.1"/>
    <property type="molecule type" value="Genomic_DNA"/>
</dbReference>
<protein>
    <submittedName>
        <fullName evidence="5">Gfo/Idh/MocA family oxidoreductase</fullName>
    </submittedName>
</protein>
<accession>A0A5C6VY65</accession>
<evidence type="ECO:0000313" key="5">
    <source>
        <dbReference type="EMBL" id="TXC90481.1"/>
    </source>
</evidence>
<keyword evidence="2" id="KW-0560">Oxidoreductase</keyword>
<dbReference type="InterPro" id="IPR050984">
    <property type="entry name" value="Gfo/Idh/MocA_domain"/>
</dbReference>
<evidence type="ECO:0000313" key="6">
    <source>
        <dbReference type="Proteomes" id="UP000321363"/>
    </source>
</evidence>
<dbReference type="Proteomes" id="UP000321363">
    <property type="component" value="Unassembled WGS sequence"/>
</dbReference>
<dbReference type="SUPFAM" id="SSF51735">
    <property type="entry name" value="NAD(P)-binding Rossmann-fold domains"/>
    <property type="match status" value="1"/>
</dbReference>
<dbReference type="GO" id="GO:0016491">
    <property type="term" value="F:oxidoreductase activity"/>
    <property type="evidence" value="ECO:0007669"/>
    <property type="project" value="UniProtKB-KW"/>
</dbReference>
<dbReference type="Pfam" id="PF01408">
    <property type="entry name" value="GFO_IDH_MocA"/>
    <property type="match status" value="1"/>
</dbReference>
<dbReference type="InterPro" id="IPR000683">
    <property type="entry name" value="Gfo/Idh/MocA-like_OxRdtase_N"/>
</dbReference>
<dbReference type="PANTHER" id="PTHR22604">
    <property type="entry name" value="OXIDOREDUCTASES"/>
    <property type="match status" value="1"/>
</dbReference>
<keyword evidence="6" id="KW-1185">Reference proteome</keyword>
<reference evidence="5 6" key="1">
    <citation type="journal article" date="2005" name="Int. J. Syst. Evol. Microbiol.">
        <title>Bacillus litoralis sp. nov., isolated from a tidal flat of the Yellow Sea in Korea.</title>
        <authorList>
            <person name="Yoon J.H."/>
            <person name="Oh T.K."/>
        </authorList>
    </citation>
    <scope>NUCLEOTIDE SEQUENCE [LARGE SCALE GENOMIC DNA]</scope>
    <source>
        <strain evidence="5 6">SW-211</strain>
    </source>
</reference>
<dbReference type="SUPFAM" id="SSF55347">
    <property type="entry name" value="Glyceraldehyde-3-phosphate dehydrogenase-like, C-terminal domain"/>
    <property type="match status" value="1"/>
</dbReference>
<dbReference type="PANTHER" id="PTHR22604:SF105">
    <property type="entry name" value="TRANS-1,2-DIHYDROBENZENE-1,2-DIOL DEHYDROGENASE"/>
    <property type="match status" value="1"/>
</dbReference>
<dbReference type="AlphaFoldDB" id="A0A5C6VY65"/>
<feature type="domain" description="Gfo/Idh/MocA-like oxidoreductase N-terminal" evidence="3">
    <location>
        <begin position="6"/>
        <end position="121"/>
    </location>
</feature>
<dbReference type="InterPro" id="IPR036291">
    <property type="entry name" value="NAD(P)-bd_dom_sf"/>
</dbReference>
<comment type="caution">
    <text evidence="5">The sequence shown here is derived from an EMBL/GenBank/DDBJ whole genome shotgun (WGS) entry which is preliminary data.</text>
</comment>
<name>A0A5C6VY65_9BACI</name>
<dbReference type="Gene3D" id="3.30.360.10">
    <property type="entry name" value="Dihydrodipicolinate Reductase, domain 2"/>
    <property type="match status" value="1"/>
</dbReference>
<dbReference type="InterPro" id="IPR055170">
    <property type="entry name" value="GFO_IDH_MocA-like_dom"/>
</dbReference>
<comment type="similarity">
    <text evidence="1">Belongs to the Gfo/Idh/MocA family.</text>
</comment>
<feature type="domain" description="GFO/IDH/MocA-like oxidoreductase" evidence="4">
    <location>
        <begin position="133"/>
        <end position="251"/>
    </location>
</feature>
<dbReference type="Pfam" id="PF22725">
    <property type="entry name" value="GFO_IDH_MocA_C3"/>
    <property type="match status" value="1"/>
</dbReference>
<evidence type="ECO:0000259" key="4">
    <source>
        <dbReference type="Pfam" id="PF22725"/>
    </source>
</evidence>
<organism evidence="5 6">
    <name type="scientific">Metabacillus litoralis</name>
    <dbReference type="NCBI Taxonomy" id="152268"/>
    <lineage>
        <taxon>Bacteria</taxon>
        <taxon>Bacillati</taxon>
        <taxon>Bacillota</taxon>
        <taxon>Bacilli</taxon>
        <taxon>Bacillales</taxon>
        <taxon>Bacillaceae</taxon>
        <taxon>Metabacillus</taxon>
    </lineage>
</organism>
<dbReference type="Gene3D" id="3.40.50.720">
    <property type="entry name" value="NAD(P)-binding Rossmann-like Domain"/>
    <property type="match status" value="1"/>
</dbReference>
<evidence type="ECO:0000256" key="1">
    <source>
        <dbReference type="ARBA" id="ARBA00010928"/>
    </source>
</evidence>